<feature type="binding site" evidence="10">
    <location>
        <position position="74"/>
    </location>
    <ligand>
        <name>ATP</name>
        <dbReference type="ChEBI" id="CHEBI:30616"/>
    </ligand>
</feature>
<dbReference type="PROSITE" id="PS51794">
    <property type="entry name" value="DAC"/>
    <property type="match status" value="1"/>
</dbReference>
<dbReference type="InterPro" id="IPR023763">
    <property type="entry name" value="DNA_integrity_scanning_protein"/>
</dbReference>
<dbReference type="InterPro" id="IPR003390">
    <property type="entry name" value="DNA_integrity_scan_DisA_N"/>
</dbReference>
<dbReference type="PANTHER" id="PTHR34185">
    <property type="entry name" value="DIADENYLATE CYCLASE"/>
    <property type="match status" value="1"/>
</dbReference>
<evidence type="ECO:0000256" key="9">
    <source>
        <dbReference type="ARBA" id="ARBA00023204"/>
    </source>
</evidence>
<dbReference type="InterPro" id="IPR050338">
    <property type="entry name" value="DisA"/>
</dbReference>
<evidence type="ECO:0000256" key="10">
    <source>
        <dbReference type="HAMAP-Rule" id="MF_01438"/>
    </source>
</evidence>
<dbReference type="InterPro" id="IPR038331">
    <property type="entry name" value="DisA_sf"/>
</dbReference>
<evidence type="ECO:0000256" key="7">
    <source>
        <dbReference type="ARBA" id="ARBA00022842"/>
    </source>
</evidence>
<keyword evidence="5 10" id="KW-0227">DNA damage</keyword>
<dbReference type="KEGG" id="dau:Daud_0183"/>
<comment type="subunit">
    <text evidence="10">Homooctamer.</text>
</comment>
<keyword evidence="6 10" id="KW-0067">ATP-binding</keyword>
<sequence length="358" mass="40132">MADERGEEALLKVLRTVAPGTPLREGLEHILRSESGALIVVADRPEILEIAEGGFHVNADFSPAKLYELAKMDGAIILDKDARRIIAANTQLVPDLGIPSNETGIRHRTAERVARQTDALVISISERRGVITIYKGPMKYVLRDLEVIFTKANQALQTLEKYRAVLDRVLVNLSIAEFEDTVTLFEVAKVIQRVVMTLKVVREIHKYICELGTEGRLITMQLDELISNVENEGLMVIRDYTVNPEEKSPRQIQGIIESWPSEDLLDLPLIARALGYSGGSGILEQNVSPRGYRVLGKIPRLPYPVVENLVSVFANLNKVLNASLDELDEVEGIGETRARSIKEGLSRYWNQLLQERYR</sequence>
<dbReference type="PANTHER" id="PTHR34185:SF3">
    <property type="entry name" value="DNA INTEGRITY SCANNING PROTEIN DISA"/>
    <property type="match status" value="1"/>
</dbReference>
<feature type="binding site" evidence="10">
    <location>
        <position position="92"/>
    </location>
    <ligand>
        <name>ATP</name>
        <dbReference type="ChEBI" id="CHEBI:30616"/>
    </ligand>
</feature>
<keyword evidence="4 10" id="KW-0547">Nucleotide-binding</keyword>
<dbReference type="SUPFAM" id="SSF143597">
    <property type="entry name" value="YojJ-like"/>
    <property type="match status" value="1"/>
</dbReference>
<feature type="domain" description="DAC" evidence="11">
    <location>
        <begin position="7"/>
        <end position="145"/>
    </location>
</feature>
<evidence type="ECO:0000259" key="11">
    <source>
        <dbReference type="PROSITE" id="PS51794"/>
    </source>
</evidence>
<comment type="catalytic activity">
    <reaction evidence="1 10">
        <text>2 ATP = 3',3'-c-di-AMP + 2 diphosphate</text>
        <dbReference type="Rhea" id="RHEA:35655"/>
        <dbReference type="ChEBI" id="CHEBI:30616"/>
        <dbReference type="ChEBI" id="CHEBI:33019"/>
        <dbReference type="ChEBI" id="CHEBI:71500"/>
        <dbReference type="EC" id="2.7.7.85"/>
    </reaction>
</comment>
<dbReference type="InterPro" id="IPR010994">
    <property type="entry name" value="RuvA_2-like"/>
</dbReference>
<proteinExistence type="inferred from homology"/>
<evidence type="ECO:0000256" key="1">
    <source>
        <dbReference type="ARBA" id="ARBA00000877"/>
    </source>
</evidence>
<evidence type="ECO:0000256" key="2">
    <source>
        <dbReference type="ARBA" id="ARBA00022679"/>
    </source>
</evidence>
<dbReference type="HOGENOM" id="CLU_787128_0_0_9"/>
<dbReference type="SUPFAM" id="SSF47781">
    <property type="entry name" value="RuvA domain 2-like"/>
    <property type="match status" value="1"/>
</dbReference>
<dbReference type="GO" id="GO:0003677">
    <property type="term" value="F:DNA binding"/>
    <property type="evidence" value="ECO:0007669"/>
    <property type="project" value="UniProtKB-UniRule"/>
</dbReference>
<reference evidence="13" key="1">
    <citation type="submission" date="2007-10" db="EMBL/GenBank/DDBJ databases">
        <title>Complete sequence of chromosome of Desulforudis audaxviator MP104C.</title>
        <authorList>
            <person name="Copeland A."/>
            <person name="Lucas S."/>
            <person name="Lapidus A."/>
            <person name="Barry K."/>
            <person name="Glavina del Rio T."/>
            <person name="Dalin E."/>
            <person name="Tice H."/>
            <person name="Bruce D."/>
            <person name="Pitluck S."/>
            <person name="Lowry S.R."/>
            <person name="Larimer F."/>
            <person name="Land M.L."/>
            <person name="Hauser L."/>
            <person name="Kyrpides N."/>
            <person name="Ivanova N.N."/>
            <person name="Richardson P."/>
        </authorList>
    </citation>
    <scope>NUCLEOTIDE SEQUENCE [LARGE SCALE GENOMIC DNA]</scope>
    <source>
        <strain evidence="13">MP104C</strain>
    </source>
</reference>
<evidence type="ECO:0000256" key="3">
    <source>
        <dbReference type="ARBA" id="ARBA00022695"/>
    </source>
</evidence>
<feature type="binding site" evidence="10">
    <location>
        <begin position="105"/>
        <end position="109"/>
    </location>
    <ligand>
        <name>ATP</name>
        <dbReference type="ChEBI" id="CHEBI:30616"/>
    </ligand>
</feature>
<comment type="cofactor">
    <cofactor evidence="10">
        <name>Mg(2+)</name>
        <dbReference type="ChEBI" id="CHEBI:18420"/>
    </cofactor>
</comment>
<accession>B1I0S6</accession>
<dbReference type="Pfam" id="PF10635">
    <property type="entry name" value="DisA-linker"/>
    <property type="match status" value="1"/>
</dbReference>
<dbReference type="EMBL" id="CP000860">
    <property type="protein sequence ID" value="ACA58747.1"/>
    <property type="molecule type" value="Genomic_DNA"/>
</dbReference>
<dbReference type="Gene3D" id="3.40.1700.10">
    <property type="entry name" value="DNA integrity scanning protein, DisA, N-terminal domain"/>
    <property type="match status" value="1"/>
</dbReference>
<dbReference type="GO" id="GO:0004016">
    <property type="term" value="F:adenylate cyclase activity"/>
    <property type="evidence" value="ECO:0007669"/>
    <property type="project" value="TreeGrafter"/>
</dbReference>
<evidence type="ECO:0000313" key="13">
    <source>
        <dbReference type="Proteomes" id="UP000008544"/>
    </source>
</evidence>
<dbReference type="GO" id="GO:0106408">
    <property type="term" value="F:diadenylate cyclase activity"/>
    <property type="evidence" value="ECO:0007669"/>
    <property type="project" value="UniProtKB-EC"/>
</dbReference>
<evidence type="ECO:0000256" key="8">
    <source>
        <dbReference type="ARBA" id="ARBA00023125"/>
    </source>
</evidence>
<gene>
    <name evidence="10" type="primary">disA</name>
    <name evidence="12" type="ordered locus">Daud_0183</name>
</gene>
<reference evidence="12 13" key="2">
    <citation type="journal article" date="2008" name="Science">
        <title>Environmental genomics reveals a single-species ecosystem deep within Earth.</title>
        <authorList>
            <person name="Chivian D."/>
            <person name="Brodie E.L."/>
            <person name="Alm E.J."/>
            <person name="Culley D.E."/>
            <person name="Dehal P.S."/>
            <person name="Desantis T.Z."/>
            <person name="Gihring T.M."/>
            <person name="Lapidus A."/>
            <person name="Lin L.H."/>
            <person name="Lowry S.R."/>
            <person name="Moser D.P."/>
            <person name="Richardson P.M."/>
            <person name="Southam G."/>
            <person name="Wanger G."/>
            <person name="Pratt L.M."/>
            <person name="Andersen G.L."/>
            <person name="Hazen T.C."/>
            <person name="Brockman F.J."/>
            <person name="Arkin A.P."/>
            <person name="Onstott T.C."/>
        </authorList>
    </citation>
    <scope>NUCLEOTIDE SEQUENCE [LARGE SCALE GENOMIC DNA]</scope>
    <source>
        <strain evidence="12 13">MP104C</strain>
    </source>
</reference>
<keyword evidence="13" id="KW-1185">Reference proteome</keyword>
<keyword evidence="7 10" id="KW-0460">Magnesium</keyword>
<dbReference type="Gene3D" id="1.20.1260.110">
    <property type="entry name" value="DNA integrity scanning linker region"/>
    <property type="match status" value="1"/>
</dbReference>
<evidence type="ECO:0000256" key="5">
    <source>
        <dbReference type="ARBA" id="ARBA00022763"/>
    </source>
</evidence>
<protein>
    <recommendedName>
        <fullName evidence="10">DNA integrity scanning protein DisA</fullName>
    </recommendedName>
    <alternativeName>
        <fullName evidence="10">Cyclic di-AMP synthase</fullName>
        <shortName evidence="10">c-di-AMP synthase</shortName>
    </alternativeName>
    <alternativeName>
        <fullName evidence="10">Diadenylate cyclase</fullName>
        <ecNumber evidence="10">2.7.7.85</ecNumber>
    </alternativeName>
</protein>
<dbReference type="InterPro" id="IPR036888">
    <property type="entry name" value="DNA_integrity_DisA_N_sf"/>
</dbReference>
<dbReference type="InterPro" id="IPR000445">
    <property type="entry name" value="HhH_motif"/>
</dbReference>
<comment type="function">
    <text evidence="10">Has also diadenylate cyclase activity, catalyzing the condensation of 2 ATP molecules into cyclic di-AMP (c-di-AMP). c-di-AMP acts as a signaling molecule that couples DNA integrity with progression of sporulation. The rise in c-di-AMP level generated by DisA while scanning the chromosome, operates as a positive signal that advances sporulation; upon encountering a lesion, the DisA focus arrests at the damaged site and halts c-di-AMP synthesis.</text>
</comment>
<dbReference type="RefSeq" id="WP_012301340.1">
    <property type="nucleotide sequence ID" value="NC_010424.1"/>
</dbReference>
<dbReference type="Proteomes" id="UP000008544">
    <property type="component" value="Chromosome"/>
</dbReference>
<dbReference type="EC" id="2.7.7.85" evidence="10"/>
<dbReference type="AlphaFoldDB" id="B1I0S6"/>
<dbReference type="GO" id="GO:0016787">
    <property type="term" value="F:hydrolase activity"/>
    <property type="evidence" value="ECO:0007669"/>
    <property type="project" value="UniProtKB-ARBA"/>
</dbReference>
<dbReference type="HAMAP" id="MF_01438">
    <property type="entry name" value="DisA"/>
    <property type="match status" value="1"/>
</dbReference>
<dbReference type="InterPro" id="IPR018906">
    <property type="entry name" value="DNA_integrity_scan_DisA_link"/>
</dbReference>
<evidence type="ECO:0000313" key="12">
    <source>
        <dbReference type="EMBL" id="ACA58747.1"/>
    </source>
</evidence>
<dbReference type="Gene3D" id="1.10.150.20">
    <property type="entry name" value="5' to 3' exonuclease, C-terminal subdomain"/>
    <property type="match status" value="1"/>
</dbReference>
<dbReference type="Pfam" id="PF02457">
    <property type="entry name" value="DAC"/>
    <property type="match status" value="1"/>
</dbReference>
<evidence type="ECO:0000256" key="4">
    <source>
        <dbReference type="ARBA" id="ARBA00022741"/>
    </source>
</evidence>
<keyword evidence="8 10" id="KW-0238">DNA-binding</keyword>
<keyword evidence="2 10" id="KW-0808">Transferase</keyword>
<keyword evidence="3 10" id="KW-0548">Nucleotidyltransferase</keyword>
<evidence type="ECO:0000256" key="6">
    <source>
        <dbReference type="ARBA" id="ARBA00022840"/>
    </source>
</evidence>
<dbReference type="OrthoDB" id="41841at2"/>
<dbReference type="Pfam" id="PF00633">
    <property type="entry name" value="HHH"/>
    <property type="match status" value="1"/>
</dbReference>
<dbReference type="eggNOG" id="COG1623">
    <property type="taxonomic scope" value="Bacteria"/>
</dbReference>
<organism evidence="12 13">
    <name type="scientific">Desulforudis audaxviator (strain MP104C)</name>
    <dbReference type="NCBI Taxonomy" id="477974"/>
    <lineage>
        <taxon>Bacteria</taxon>
        <taxon>Bacillati</taxon>
        <taxon>Bacillota</taxon>
        <taxon>Clostridia</taxon>
        <taxon>Thermoanaerobacterales</taxon>
        <taxon>Candidatus Desulforudaceae</taxon>
        <taxon>Candidatus Desulforudis</taxon>
    </lineage>
</organism>
<dbReference type="STRING" id="477974.Daud_0183"/>
<name>B1I0S6_DESAP</name>
<comment type="similarity">
    <text evidence="10">Belongs to the DisA family.</text>
</comment>
<comment type="function">
    <text evidence="10">Participates in a DNA-damage check-point that is active prior to asymmetric division when DNA is damaged. DisA forms globular foci that rapidly scan along the chromosomes during sporulation, searching for lesions. When a lesion is present, DisA pauses at the lesion site. This triggers a cellular response that culminates in a temporary block in sporulation initiation.</text>
</comment>
<dbReference type="GO" id="GO:0140097">
    <property type="term" value="F:catalytic activity, acting on DNA"/>
    <property type="evidence" value="ECO:0007669"/>
    <property type="project" value="UniProtKB-ARBA"/>
</dbReference>
<keyword evidence="9 10" id="KW-0234">DNA repair</keyword>
<dbReference type="GO" id="GO:0005524">
    <property type="term" value="F:ATP binding"/>
    <property type="evidence" value="ECO:0007669"/>
    <property type="project" value="UniProtKB-UniRule"/>
</dbReference>
<dbReference type="GO" id="GO:0006281">
    <property type="term" value="P:DNA repair"/>
    <property type="evidence" value="ECO:0007669"/>
    <property type="project" value="UniProtKB-UniRule"/>
</dbReference>
<dbReference type="NCBIfam" id="NF010009">
    <property type="entry name" value="PRK13482.1"/>
    <property type="match status" value="1"/>
</dbReference>